<dbReference type="GO" id="GO:0016758">
    <property type="term" value="F:hexosyltransferase activity"/>
    <property type="evidence" value="ECO:0007669"/>
    <property type="project" value="UniProtKB-ARBA"/>
</dbReference>
<dbReference type="Proteomes" id="UP000295221">
    <property type="component" value="Unassembled WGS sequence"/>
</dbReference>
<feature type="domain" description="Glycosyltransferase 2-like" evidence="1">
    <location>
        <begin position="4"/>
        <end position="161"/>
    </location>
</feature>
<dbReference type="InterPro" id="IPR029044">
    <property type="entry name" value="Nucleotide-diphossugar_trans"/>
</dbReference>
<dbReference type="Gene3D" id="3.90.550.10">
    <property type="entry name" value="Spore Coat Polysaccharide Biosynthesis Protein SpsA, Chain A"/>
    <property type="match status" value="1"/>
</dbReference>
<name>A0A4R2GI47_9BACT</name>
<dbReference type="Pfam" id="PF00535">
    <property type="entry name" value="Glycos_transf_2"/>
    <property type="match status" value="1"/>
</dbReference>
<comment type="caution">
    <text evidence="2">The sequence shown here is derived from an EMBL/GenBank/DDBJ whole genome shotgun (WGS) entry which is preliminary data.</text>
</comment>
<organism evidence="2 3">
    <name type="scientific">Natronoflexus pectinivorans</name>
    <dbReference type="NCBI Taxonomy" id="682526"/>
    <lineage>
        <taxon>Bacteria</taxon>
        <taxon>Pseudomonadati</taxon>
        <taxon>Bacteroidota</taxon>
        <taxon>Bacteroidia</taxon>
        <taxon>Marinilabiliales</taxon>
        <taxon>Marinilabiliaceae</taxon>
        <taxon>Natronoflexus</taxon>
    </lineage>
</organism>
<dbReference type="RefSeq" id="WP_132433785.1">
    <property type="nucleotide sequence ID" value="NZ_SLWK01000006.1"/>
</dbReference>
<proteinExistence type="predicted"/>
<dbReference type="PANTHER" id="PTHR22916:SF3">
    <property type="entry name" value="UDP-GLCNAC:BETAGAL BETA-1,3-N-ACETYLGLUCOSAMINYLTRANSFERASE-LIKE PROTEIN 1"/>
    <property type="match status" value="1"/>
</dbReference>
<evidence type="ECO:0000313" key="2">
    <source>
        <dbReference type="EMBL" id="TCO07880.1"/>
    </source>
</evidence>
<keyword evidence="3" id="KW-1185">Reference proteome</keyword>
<dbReference type="CDD" id="cd06433">
    <property type="entry name" value="GT_2_WfgS_like"/>
    <property type="match status" value="1"/>
</dbReference>
<dbReference type="OrthoDB" id="9788101at2"/>
<evidence type="ECO:0000313" key="3">
    <source>
        <dbReference type="Proteomes" id="UP000295221"/>
    </source>
</evidence>
<dbReference type="AlphaFoldDB" id="A0A4R2GI47"/>
<dbReference type="SUPFAM" id="SSF53448">
    <property type="entry name" value="Nucleotide-diphospho-sugar transferases"/>
    <property type="match status" value="1"/>
</dbReference>
<keyword evidence="2" id="KW-0808">Transferase</keyword>
<dbReference type="InterPro" id="IPR001173">
    <property type="entry name" value="Glyco_trans_2-like"/>
</dbReference>
<dbReference type="EMBL" id="SLWK01000006">
    <property type="protein sequence ID" value="TCO07880.1"/>
    <property type="molecule type" value="Genomic_DNA"/>
</dbReference>
<evidence type="ECO:0000259" key="1">
    <source>
        <dbReference type="Pfam" id="PF00535"/>
    </source>
</evidence>
<accession>A0A4R2GI47</accession>
<protein>
    <submittedName>
        <fullName evidence="2">Glycosyltransferase</fullName>
    </submittedName>
</protein>
<dbReference type="PANTHER" id="PTHR22916">
    <property type="entry name" value="GLYCOSYLTRANSFERASE"/>
    <property type="match status" value="1"/>
</dbReference>
<gene>
    <name evidence="2" type="ORF">EV194_10620</name>
</gene>
<sequence length="254" mass="29163">MKVSIITIVYNNIDTIEDCINSVLAQTYSDVEYILIDGLSSDGTLNLVNSYSDKIDVIVSEKDKGLYDALNKGVLHATGDVVGILHSDDVFYDVDVLSRVVETFKKSRSDIVYGNGVYTSRSNLNQIRRIYKSSPFKNAKLKYGWVPLHTCIYAKREVFDKYGLYDTNYSIASDYEITLRWFLNEKISKNYLDSFLVKMRLGGKSTTLKLQKMKSAEDLEIIQKYNLSGYRTLFCKILRKLPQYLKGCYMLKDN</sequence>
<reference evidence="2 3" key="1">
    <citation type="submission" date="2019-03" db="EMBL/GenBank/DDBJ databases">
        <title>Genomic Encyclopedia of Type Strains, Phase IV (KMG-IV): sequencing the most valuable type-strain genomes for metagenomic binning, comparative biology and taxonomic classification.</title>
        <authorList>
            <person name="Goeker M."/>
        </authorList>
    </citation>
    <scope>NUCLEOTIDE SEQUENCE [LARGE SCALE GENOMIC DNA]</scope>
    <source>
        <strain evidence="2 3">DSM 24179</strain>
    </source>
</reference>